<evidence type="ECO:0000313" key="2">
    <source>
        <dbReference type="Proteomes" id="UP000272942"/>
    </source>
</evidence>
<accession>A0A183B521</accession>
<evidence type="ECO:0000313" key="1">
    <source>
        <dbReference type="EMBL" id="VDP91577.1"/>
    </source>
</evidence>
<name>A0A183B521_9TREM</name>
<proteinExistence type="predicted"/>
<sequence>MSIACVYRGPSATHSEDQQTIQALDNLARKSTRLVFLGDFNLSRDVVLKAIRSGGCTRCEHIAGRNLDARLAVAIISPLQSDLT</sequence>
<gene>
    <name evidence="1" type="ORF">ECPE_LOCUS14305</name>
</gene>
<evidence type="ECO:0000313" key="3">
    <source>
        <dbReference type="WBParaSite" id="ECPE_0001434601-mRNA-1"/>
    </source>
</evidence>
<reference evidence="3" key="1">
    <citation type="submission" date="2016-06" db="UniProtKB">
        <authorList>
            <consortium name="WormBaseParasite"/>
        </authorList>
    </citation>
    <scope>IDENTIFICATION</scope>
</reference>
<organism evidence="3">
    <name type="scientific">Echinostoma caproni</name>
    <dbReference type="NCBI Taxonomy" id="27848"/>
    <lineage>
        <taxon>Eukaryota</taxon>
        <taxon>Metazoa</taxon>
        <taxon>Spiralia</taxon>
        <taxon>Lophotrochozoa</taxon>
        <taxon>Platyhelminthes</taxon>
        <taxon>Trematoda</taxon>
        <taxon>Digenea</taxon>
        <taxon>Plagiorchiida</taxon>
        <taxon>Echinostomata</taxon>
        <taxon>Echinostomatoidea</taxon>
        <taxon>Echinostomatidae</taxon>
        <taxon>Echinostoma</taxon>
    </lineage>
</organism>
<reference evidence="1 2" key="2">
    <citation type="submission" date="2018-11" db="EMBL/GenBank/DDBJ databases">
        <authorList>
            <consortium name="Pathogen Informatics"/>
        </authorList>
    </citation>
    <scope>NUCLEOTIDE SEQUENCE [LARGE SCALE GENOMIC DNA]</scope>
    <source>
        <strain evidence="1 2">Egypt</strain>
    </source>
</reference>
<dbReference type="WBParaSite" id="ECPE_0001434601-mRNA-1">
    <property type="protein sequence ID" value="ECPE_0001434601-mRNA-1"/>
    <property type="gene ID" value="ECPE_0001434601"/>
</dbReference>
<dbReference type="Proteomes" id="UP000272942">
    <property type="component" value="Unassembled WGS sequence"/>
</dbReference>
<keyword evidence="2" id="KW-1185">Reference proteome</keyword>
<protein>
    <submittedName>
        <fullName evidence="3">Endo/exonuclease/phosphatase domain-containing protein</fullName>
    </submittedName>
</protein>
<dbReference type="EMBL" id="UZAN01057218">
    <property type="protein sequence ID" value="VDP91577.1"/>
    <property type="molecule type" value="Genomic_DNA"/>
</dbReference>
<dbReference type="AlphaFoldDB" id="A0A183B521"/>